<keyword evidence="5 8" id="KW-1133">Transmembrane helix</keyword>
<dbReference type="InterPro" id="IPR003856">
    <property type="entry name" value="LPS_length_determ_N"/>
</dbReference>
<dbReference type="RefSeq" id="WP_160646112.1">
    <property type="nucleotide sequence ID" value="NZ_SIJB01000023.1"/>
</dbReference>
<evidence type="ECO:0000313" key="11">
    <source>
        <dbReference type="EMBL" id="NBI29318.1"/>
    </source>
</evidence>
<feature type="transmembrane region" description="Helical" evidence="8">
    <location>
        <begin position="177"/>
        <end position="197"/>
    </location>
</feature>
<dbReference type="OrthoDB" id="2360475at2"/>
<feature type="domain" description="Polysaccharide chain length determinant N-terminal" evidence="9">
    <location>
        <begin position="3"/>
        <end position="94"/>
    </location>
</feature>
<comment type="caution">
    <text evidence="11">The sequence shown here is derived from an EMBL/GenBank/DDBJ whole genome shotgun (WGS) entry which is preliminary data.</text>
</comment>
<dbReference type="EMBL" id="SIJB01000023">
    <property type="protein sequence ID" value="NBI29318.1"/>
    <property type="molecule type" value="Genomic_DNA"/>
</dbReference>
<feature type="compositionally biased region" description="Polar residues" evidence="7">
    <location>
        <begin position="234"/>
        <end position="249"/>
    </location>
</feature>
<proteinExistence type="inferred from homology"/>
<dbReference type="PANTHER" id="PTHR32309:SF13">
    <property type="entry name" value="FERRIC ENTEROBACTIN TRANSPORT PROTEIN FEPE"/>
    <property type="match status" value="1"/>
</dbReference>
<sequence>MEESISLKEIYEIVKKRIWLILTITVIATLISAVVSLFILTPIYQSSTQILVNNTKSENNGLDINDIRTNTELINTYSVIIKSPAILDIVIEELELNRSYGALKSQINVKPENNSQVVSIVVEDKNPVLAANIANRIASVFKTSIVDLMNNNVDNVSVLAEAKISENPSPIKPNSTLNIAIAIVLGLMAGVGLAFLLDYLDNTVKTEQDIVNLLDLPVLGSISQIREQEEKASVPSQQNQAVGSVTIES</sequence>
<keyword evidence="6 8" id="KW-0472">Membrane</keyword>
<evidence type="ECO:0000256" key="5">
    <source>
        <dbReference type="ARBA" id="ARBA00022989"/>
    </source>
</evidence>
<dbReference type="Pfam" id="PF13807">
    <property type="entry name" value="GNVR"/>
    <property type="match status" value="1"/>
</dbReference>
<evidence type="ECO:0000256" key="3">
    <source>
        <dbReference type="ARBA" id="ARBA00022475"/>
    </source>
</evidence>
<feature type="region of interest" description="Disordered" evidence="7">
    <location>
        <begin position="230"/>
        <end position="249"/>
    </location>
</feature>
<evidence type="ECO:0000256" key="6">
    <source>
        <dbReference type="ARBA" id="ARBA00023136"/>
    </source>
</evidence>
<evidence type="ECO:0000259" key="10">
    <source>
        <dbReference type="Pfam" id="PF13807"/>
    </source>
</evidence>
<evidence type="ECO:0000256" key="1">
    <source>
        <dbReference type="ARBA" id="ARBA00004651"/>
    </source>
</evidence>
<dbReference type="GO" id="GO:0004713">
    <property type="term" value="F:protein tyrosine kinase activity"/>
    <property type="evidence" value="ECO:0007669"/>
    <property type="project" value="TreeGrafter"/>
</dbReference>
<dbReference type="InterPro" id="IPR050445">
    <property type="entry name" value="Bact_polysacc_biosynth/exp"/>
</dbReference>
<dbReference type="AlphaFoldDB" id="A0A6N9Q3E2"/>
<dbReference type="Proteomes" id="UP000448943">
    <property type="component" value="Unassembled WGS sequence"/>
</dbReference>
<evidence type="ECO:0000259" key="9">
    <source>
        <dbReference type="Pfam" id="PF02706"/>
    </source>
</evidence>
<protein>
    <submittedName>
        <fullName evidence="11">Capsular biosynthesis protein</fullName>
    </submittedName>
</protein>
<evidence type="ECO:0000256" key="2">
    <source>
        <dbReference type="ARBA" id="ARBA00006683"/>
    </source>
</evidence>
<gene>
    <name evidence="11" type="ORF">ERL59_10135</name>
</gene>
<keyword evidence="3" id="KW-1003">Cell membrane</keyword>
<dbReference type="Pfam" id="PF02706">
    <property type="entry name" value="Wzz"/>
    <property type="match status" value="1"/>
</dbReference>
<evidence type="ECO:0000256" key="4">
    <source>
        <dbReference type="ARBA" id="ARBA00022692"/>
    </source>
</evidence>
<name>A0A6N9Q3E2_9BACL</name>
<dbReference type="GO" id="GO:0005886">
    <property type="term" value="C:plasma membrane"/>
    <property type="evidence" value="ECO:0007669"/>
    <property type="project" value="UniProtKB-SubCell"/>
</dbReference>
<comment type="subcellular location">
    <subcellularLocation>
        <location evidence="1">Cell membrane</location>
        <topology evidence="1">Multi-pass membrane protein</topology>
    </subcellularLocation>
</comment>
<evidence type="ECO:0000256" key="7">
    <source>
        <dbReference type="SAM" id="MobiDB-lite"/>
    </source>
</evidence>
<reference evidence="11 12" key="1">
    <citation type="submission" date="2019-01" db="EMBL/GenBank/DDBJ databases">
        <title>Chengkuizengella sp. nov., isolated from deep-sea sediment of East Pacific Ocean.</title>
        <authorList>
            <person name="Yang J."/>
            <person name="Lai Q."/>
            <person name="Shao Z."/>
        </authorList>
    </citation>
    <scope>NUCLEOTIDE SEQUENCE [LARGE SCALE GENOMIC DNA]</scope>
    <source>
        <strain evidence="11 12">YPA3-1-1</strain>
    </source>
</reference>
<evidence type="ECO:0000313" key="12">
    <source>
        <dbReference type="Proteomes" id="UP000448943"/>
    </source>
</evidence>
<evidence type="ECO:0000256" key="8">
    <source>
        <dbReference type="SAM" id="Phobius"/>
    </source>
</evidence>
<feature type="domain" description="Tyrosine-protein kinase G-rich" evidence="10">
    <location>
        <begin position="150"/>
        <end position="196"/>
    </location>
</feature>
<accession>A0A6N9Q3E2</accession>
<dbReference type="PANTHER" id="PTHR32309">
    <property type="entry name" value="TYROSINE-PROTEIN KINASE"/>
    <property type="match status" value="1"/>
</dbReference>
<keyword evidence="4 8" id="KW-0812">Transmembrane</keyword>
<feature type="transmembrane region" description="Helical" evidence="8">
    <location>
        <begin position="20"/>
        <end position="44"/>
    </location>
</feature>
<comment type="similarity">
    <text evidence="2">Belongs to the CpsC/CapA family.</text>
</comment>
<organism evidence="11 12">
    <name type="scientific">Chengkuizengella marina</name>
    <dbReference type="NCBI Taxonomy" id="2507566"/>
    <lineage>
        <taxon>Bacteria</taxon>
        <taxon>Bacillati</taxon>
        <taxon>Bacillota</taxon>
        <taxon>Bacilli</taxon>
        <taxon>Bacillales</taxon>
        <taxon>Paenibacillaceae</taxon>
        <taxon>Chengkuizengella</taxon>
    </lineage>
</organism>
<dbReference type="InterPro" id="IPR032807">
    <property type="entry name" value="GNVR"/>
</dbReference>
<keyword evidence="12" id="KW-1185">Reference proteome</keyword>